<sequence length="163" mass="16441">MKALGALGVVALASSGFGAAGAPSAAADPGPDCLWAGASHHQGAEIIAGGSVFTCTTAAAVPRWERGATVRRASTVPNPGSTGNPFGRFSLGARQPGTDYNDYCVGSQLIEGADSVYEAVADRTGFVFWKAAGPIGNWAFDQGAPRPGPSWRSASLCDDGVLG</sequence>
<proteinExistence type="predicted"/>
<feature type="signal peptide" evidence="1">
    <location>
        <begin position="1"/>
        <end position="19"/>
    </location>
</feature>
<reference evidence="2 3" key="1">
    <citation type="submission" date="2018-09" db="EMBL/GenBank/DDBJ databases">
        <title>YIM PH21274 draft genome.</title>
        <authorList>
            <person name="Miao C."/>
        </authorList>
    </citation>
    <scope>NUCLEOTIDE SEQUENCE [LARGE SCALE GENOMIC DNA]</scope>
    <source>
        <strain evidence="2 3">YIM PH 21724</strain>
    </source>
</reference>
<dbReference type="Proteomes" id="UP000266677">
    <property type="component" value="Unassembled WGS sequence"/>
</dbReference>
<dbReference type="AlphaFoldDB" id="A0A3A4KTW4"/>
<keyword evidence="1" id="KW-0732">Signal</keyword>
<evidence type="ECO:0008006" key="4">
    <source>
        <dbReference type="Google" id="ProtNLM"/>
    </source>
</evidence>
<evidence type="ECO:0000313" key="2">
    <source>
        <dbReference type="EMBL" id="RJO79826.1"/>
    </source>
</evidence>
<dbReference type="EMBL" id="QZFU01000006">
    <property type="protein sequence ID" value="RJO79826.1"/>
    <property type="molecule type" value="Genomic_DNA"/>
</dbReference>
<keyword evidence="3" id="KW-1185">Reference proteome</keyword>
<protein>
    <recommendedName>
        <fullName evidence="4">Secreted protein</fullName>
    </recommendedName>
</protein>
<evidence type="ECO:0000256" key="1">
    <source>
        <dbReference type="SAM" id="SignalP"/>
    </source>
</evidence>
<organism evidence="2 3">
    <name type="scientific">Nocardia panacis</name>
    <dbReference type="NCBI Taxonomy" id="2340916"/>
    <lineage>
        <taxon>Bacteria</taxon>
        <taxon>Bacillati</taxon>
        <taxon>Actinomycetota</taxon>
        <taxon>Actinomycetes</taxon>
        <taxon>Mycobacteriales</taxon>
        <taxon>Nocardiaceae</taxon>
        <taxon>Nocardia</taxon>
    </lineage>
</organism>
<accession>A0A3A4KTW4</accession>
<comment type="caution">
    <text evidence="2">The sequence shown here is derived from an EMBL/GenBank/DDBJ whole genome shotgun (WGS) entry which is preliminary data.</text>
</comment>
<evidence type="ECO:0000313" key="3">
    <source>
        <dbReference type="Proteomes" id="UP000266677"/>
    </source>
</evidence>
<name>A0A3A4KTW4_9NOCA</name>
<feature type="chain" id="PRO_5038392180" description="Secreted protein" evidence="1">
    <location>
        <begin position="20"/>
        <end position="163"/>
    </location>
</feature>
<gene>
    <name evidence="2" type="ORF">D5S18_00690</name>
</gene>